<name>A0ABP0GDY6_CLALP</name>
<sequence>MTQFEICDFLNLNLTALLQEILKLSYSITNGLSANHKTLSVTSRHTLPARHGSQRRCRQNCPTSDSSVRDNVS</sequence>
<evidence type="ECO:0000313" key="3">
    <source>
        <dbReference type="Proteomes" id="UP001642483"/>
    </source>
</evidence>
<proteinExistence type="predicted"/>
<feature type="region of interest" description="Disordered" evidence="1">
    <location>
        <begin position="45"/>
        <end position="73"/>
    </location>
</feature>
<dbReference type="EMBL" id="CAWYQH010000112">
    <property type="protein sequence ID" value="CAK8689993.1"/>
    <property type="molecule type" value="Genomic_DNA"/>
</dbReference>
<feature type="compositionally biased region" description="Polar residues" evidence="1">
    <location>
        <begin position="60"/>
        <end position="73"/>
    </location>
</feature>
<reference evidence="2 3" key="1">
    <citation type="submission" date="2024-02" db="EMBL/GenBank/DDBJ databases">
        <authorList>
            <person name="Daric V."/>
            <person name="Darras S."/>
        </authorList>
    </citation>
    <scope>NUCLEOTIDE SEQUENCE [LARGE SCALE GENOMIC DNA]</scope>
</reference>
<accession>A0ABP0GDY6</accession>
<evidence type="ECO:0000256" key="1">
    <source>
        <dbReference type="SAM" id="MobiDB-lite"/>
    </source>
</evidence>
<comment type="caution">
    <text evidence="2">The sequence shown here is derived from an EMBL/GenBank/DDBJ whole genome shotgun (WGS) entry which is preliminary data.</text>
</comment>
<evidence type="ECO:0000313" key="2">
    <source>
        <dbReference type="EMBL" id="CAK8689993.1"/>
    </source>
</evidence>
<protein>
    <submittedName>
        <fullName evidence="2">Uncharacterized protein</fullName>
    </submittedName>
</protein>
<keyword evidence="3" id="KW-1185">Reference proteome</keyword>
<organism evidence="2 3">
    <name type="scientific">Clavelina lepadiformis</name>
    <name type="common">Light-bulb sea squirt</name>
    <name type="synonym">Ascidia lepadiformis</name>
    <dbReference type="NCBI Taxonomy" id="159417"/>
    <lineage>
        <taxon>Eukaryota</taxon>
        <taxon>Metazoa</taxon>
        <taxon>Chordata</taxon>
        <taxon>Tunicata</taxon>
        <taxon>Ascidiacea</taxon>
        <taxon>Aplousobranchia</taxon>
        <taxon>Clavelinidae</taxon>
        <taxon>Clavelina</taxon>
    </lineage>
</organism>
<gene>
    <name evidence="2" type="ORF">CVLEPA_LOCUS22645</name>
</gene>
<dbReference type="Proteomes" id="UP001642483">
    <property type="component" value="Unassembled WGS sequence"/>
</dbReference>